<dbReference type="GO" id="GO:0005576">
    <property type="term" value="C:extracellular region"/>
    <property type="evidence" value="ECO:0007669"/>
    <property type="project" value="InterPro"/>
</dbReference>
<evidence type="ECO:0000256" key="1">
    <source>
        <dbReference type="SAM" id="MobiDB-lite"/>
    </source>
</evidence>
<evidence type="ECO:0000313" key="4">
    <source>
        <dbReference type="EMBL" id="CAG6479111.1"/>
    </source>
</evidence>
<name>A0A8D8FPP8_CULPI</name>
<organism evidence="4">
    <name type="scientific">Culex pipiens</name>
    <name type="common">House mosquito</name>
    <dbReference type="NCBI Taxonomy" id="7175"/>
    <lineage>
        <taxon>Eukaryota</taxon>
        <taxon>Metazoa</taxon>
        <taxon>Ecdysozoa</taxon>
        <taxon>Arthropoda</taxon>
        <taxon>Hexapoda</taxon>
        <taxon>Insecta</taxon>
        <taxon>Pterygota</taxon>
        <taxon>Neoptera</taxon>
        <taxon>Endopterygota</taxon>
        <taxon>Diptera</taxon>
        <taxon>Nematocera</taxon>
        <taxon>Culicoidea</taxon>
        <taxon>Culicidae</taxon>
        <taxon>Culicinae</taxon>
        <taxon>Culicini</taxon>
        <taxon>Culex</taxon>
        <taxon>Culex</taxon>
    </lineage>
</organism>
<dbReference type="InterPro" id="IPR036508">
    <property type="entry name" value="Chitin-bd_dom_sf"/>
</dbReference>
<keyword evidence="2" id="KW-0732">Signal</keyword>
<dbReference type="InterPro" id="IPR002557">
    <property type="entry name" value="Chitin-bd_dom"/>
</dbReference>
<dbReference type="Gene3D" id="2.170.140.10">
    <property type="entry name" value="Chitin binding domain"/>
    <property type="match status" value="1"/>
</dbReference>
<accession>A0A8D8FPP8</accession>
<feature type="domain" description="Chitin-binding type-2" evidence="3">
    <location>
        <begin position="190"/>
        <end position="249"/>
    </location>
</feature>
<dbReference type="GO" id="GO:0008061">
    <property type="term" value="F:chitin binding"/>
    <property type="evidence" value="ECO:0007669"/>
    <property type="project" value="InterPro"/>
</dbReference>
<dbReference type="Pfam" id="PF01607">
    <property type="entry name" value="CBM_14"/>
    <property type="match status" value="2"/>
</dbReference>
<dbReference type="EMBL" id="HBUE01084496">
    <property type="protein sequence ID" value="CAG6479111.1"/>
    <property type="molecule type" value="Transcribed_RNA"/>
</dbReference>
<dbReference type="PROSITE" id="PS50940">
    <property type="entry name" value="CHIT_BIND_II"/>
    <property type="match status" value="2"/>
</dbReference>
<feature type="chain" id="PRO_5034259857" evidence="2">
    <location>
        <begin position="21"/>
        <end position="287"/>
    </location>
</feature>
<proteinExistence type="predicted"/>
<dbReference type="SMART" id="SM00494">
    <property type="entry name" value="ChtBD2"/>
    <property type="match status" value="2"/>
</dbReference>
<protein>
    <submittedName>
        <fullName evidence="4">(northern house mosquito) hypothetical protein</fullName>
    </submittedName>
</protein>
<feature type="domain" description="Chitin-binding type-2" evidence="3">
    <location>
        <begin position="80"/>
        <end position="138"/>
    </location>
</feature>
<dbReference type="SUPFAM" id="SSF57625">
    <property type="entry name" value="Invertebrate chitin-binding proteins"/>
    <property type="match status" value="1"/>
</dbReference>
<feature type="signal peptide" evidence="2">
    <location>
        <begin position="1"/>
        <end position="20"/>
    </location>
</feature>
<sequence length="287" mass="30571">MSSLLNAVLILATFITFSNAQCTTGSRFECANCSTVSVCSYGGIEVDTFRCDSINASSPFCSGNTGVCKSAPEGNCIQPSELCPRASDTFPNPSNCLQYIRCDAQKQAQTIRCSPSSYVYDHSTRSCKLRQTSNDCFQINCALASNLNRWTSYRPVPKLAFYCSIAVGPMTFECFTGENQVFNVVSRSCVFGCPSEGRFPVPDDGTKYYQCARGVYGVLVAQKVSCSAGLAFDPSLANCTVASSTTTEPATTLMTAGSTTAVNTTELTTNPAETTTSSTATETSTSN</sequence>
<reference evidence="4" key="1">
    <citation type="submission" date="2021-05" db="EMBL/GenBank/DDBJ databases">
        <authorList>
            <person name="Alioto T."/>
            <person name="Alioto T."/>
            <person name="Gomez Garrido J."/>
        </authorList>
    </citation>
    <scope>NUCLEOTIDE SEQUENCE</scope>
</reference>
<evidence type="ECO:0000259" key="3">
    <source>
        <dbReference type="PROSITE" id="PS50940"/>
    </source>
</evidence>
<dbReference type="AlphaFoldDB" id="A0A8D8FPP8"/>
<evidence type="ECO:0000256" key="2">
    <source>
        <dbReference type="SAM" id="SignalP"/>
    </source>
</evidence>
<feature type="region of interest" description="Disordered" evidence="1">
    <location>
        <begin position="262"/>
        <end position="287"/>
    </location>
</feature>